<protein>
    <recommendedName>
        <fullName evidence="4">Transmembrane protein</fullName>
    </recommendedName>
</protein>
<keyword evidence="1" id="KW-1133">Transmembrane helix</keyword>
<feature type="transmembrane region" description="Helical" evidence="1">
    <location>
        <begin position="27"/>
        <end position="52"/>
    </location>
</feature>
<dbReference type="EMBL" id="CACVBM020001074">
    <property type="protein sequence ID" value="CAA7028972.1"/>
    <property type="molecule type" value="Genomic_DNA"/>
</dbReference>
<keyword evidence="1" id="KW-0812">Transmembrane</keyword>
<keyword evidence="3" id="KW-1185">Reference proteome</keyword>
<comment type="caution">
    <text evidence="2">The sequence shown here is derived from an EMBL/GenBank/DDBJ whole genome shotgun (WGS) entry which is preliminary data.</text>
</comment>
<name>A0A6D2IV84_9BRAS</name>
<evidence type="ECO:0000256" key="1">
    <source>
        <dbReference type="SAM" id="Phobius"/>
    </source>
</evidence>
<organism evidence="2 3">
    <name type="scientific">Microthlaspi erraticum</name>
    <dbReference type="NCBI Taxonomy" id="1685480"/>
    <lineage>
        <taxon>Eukaryota</taxon>
        <taxon>Viridiplantae</taxon>
        <taxon>Streptophyta</taxon>
        <taxon>Embryophyta</taxon>
        <taxon>Tracheophyta</taxon>
        <taxon>Spermatophyta</taxon>
        <taxon>Magnoliopsida</taxon>
        <taxon>eudicotyledons</taxon>
        <taxon>Gunneridae</taxon>
        <taxon>Pentapetalae</taxon>
        <taxon>rosids</taxon>
        <taxon>malvids</taxon>
        <taxon>Brassicales</taxon>
        <taxon>Brassicaceae</taxon>
        <taxon>Coluteocarpeae</taxon>
        <taxon>Microthlaspi</taxon>
    </lineage>
</organism>
<evidence type="ECO:0000313" key="2">
    <source>
        <dbReference type="EMBL" id="CAA7028972.1"/>
    </source>
</evidence>
<evidence type="ECO:0008006" key="4">
    <source>
        <dbReference type="Google" id="ProtNLM"/>
    </source>
</evidence>
<sequence>MKSAPPLFRSGDRWSVASKAPSPVSPFFLPSFSLSSTPSLCSWSFSLVLFWLRSGFFRRRRGWLSADLWWSGSLERRSGSADSPQSSAGWWLFPVYSSRVWVLSFEGYGASAARRSIFSFLALLSGRLCEKVLLRRWLSFPYGFGAFVVVLAFSAVLRFAVASGLAVGVVHCSFVRFSCACLGSRCYCFGLGVSPFRVWVAQVGWFSQFFGGSDHLQFQF</sequence>
<accession>A0A6D2IV84</accession>
<keyword evidence="1" id="KW-0472">Membrane</keyword>
<dbReference type="AlphaFoldDB" id="A0A6D2IV84"/>
<gene>
    <name evidence="2" type="ORF">MERR_LOCUS16207</name>
</gene>
<feature type="transmembrane region" description="Helical" evidence="1">
    <location>
        <begin position="144"/>
        <end position="170"/>
    </location>
</feature>
<proteinExistence type="predicted"/>
<dbReference type="Proteomes" id="UP000467841">
    <property type="component" value="Unassembled WGS sequence"/>
</dbReference>
<reference evidence="2" key="1">
    <citation type="submission" date="2020-01" db="EMBL/GenBank/DDBJ databases">
        <authorList>
            <person name="Mishra B."/>
        </authorList>
    </citation>
    <scope>NUCLEOTIDE SEQUENCE [LARGE SCALE GENOMIC DNA]</scope>
</reference>
<evidence type="ECO:0000313" key="3">
    <source>
        <dbReference type="Proteomes" id="UP000467841"/>
    </source>
</evidence>